<reference evidence="1 2" key="1">
    <citation type="submission" date="2020-08" db="EMBL/GenBank/DDBJ databases">
        <title>Sequencing the genomes of 1000 actinobacteria strains.</title>
        <authorList>
            <person name="Klenk H.-P."/>
        </authorList>
    </citation>
    <scope>NUCLEOTIDE SEQUENCE [LARGE SCALE GENOMIC DNA]</scope>
    <source>
        <strain evidence="1 2">DSM 45298</strain>
    </source>
</reference>
<proteinExistence type="predicted"/>
<evidence type="ECO:0000313" key="2">
    <source>
        <dbReference type="Proteomes" id="UP000551501"/>
    </source>
</evidence>
<keyword evidence="2" id="KW-1185">Reference proteome</keyword>
<dbReference type="AlphaFoldDB" id="A0A840F2U5"/>
<evidence type="ECO:0000313" key="1">
    <source>
        <dbReference type="EMBL" id="MBB4134610.1"/>
    </source>
</evidence>
<sequence>MAPSIFENIINWIRTGYPEGIPASDYPPLLALLTPVLSESEITDIVLKLAVEHGAENPATPEQIGAAIHAITAEAPSVEEQRQVAARLAAAGWPLALEVPAAD</sequence>
<protein>
    <recommendedName>
        <fullName evidence="3">DUF3349 domain-containing protein</fullName>
    </recommendedName>
</protein>
<name>A0A840F2U5_9ACTN</name>
<comment type="caution">
    <text evidence="1">The sequence shown here is derived from an EMBL/GenBank/DDBJ whole genome shotgun (WGS) entry which is preliminary data.</text>
</comment>
<dbReference type="RefSeq" id="WP_183369758.1">
    <property type="nucleotide sequence ID" value="NZ_BAABHL010000049.1"/>
</dbReference>
<dbReference type="Gene3D" id="1.10.10.2390">
    <property type="match status" value="1"/>
</dbReference>
<evidence type="ECO:0008006" key="3">
    <source>
        <dbReference type="Google" id="ProtNLM"/>
    </source>
</evidence>
<accession>A0A840F2U5</accession>
<dbReference type="InterPro" id="IPR021784">
    <property type="entry name" value="DUF3349"/>
</dbReference>
<dbReference type="EMBL" id="JACIFP010000001">
    <property type="protein sequence ID" value="MBB4134610.1"/>
    <property type="molecule type" value="Genomic_DNA"/>
</dbReference>
<gene>
    <name evidence="1" type="ORF">BKA16_001162</name>
</gene>
<dbReference type="Gene3D" id="6.10.140.2080">
    <property type="match status" value="1"/>
</dbReference>
<dbReference type="Proteomes" id="UP000551501">
    <property type="component" value="Unassembled WGS sequence"/>
</dbReference>
<dbReference type="Pfam" id="PF11829">
    <property type="entry name" value="DUF3349"/>
    <property type="match status" value="1"/>
</dbReference>
<organism evidence="1 2">
    <name type="scientific">Gordonia humi</name>
    <dbReference type="NCBI Taxonomy" id="686429"/>
    <lineage>
        <taxon>Bacteria</taxon>
        <taxon>Bacillati</taxon>
        <taxon>Actinomycetota</taxon>
        <taxon>Actinomycetes</taxon>
        <taxon>Mycobacteriales</taxon>
        <taxon>Gordoniaceae</taxon>
        <taxon>Gordonia</taxon>
    </lineage>
</organism>